<feature type="compositionally biased region" description="Basic and acidic residues" evidence="5">
    <location>
        <begin position="1"/>
        <end position="14"/>
    </location>
</feature>
<reference evidence="7" key="1">
    <citation type="submission" date="2023-05" db="EMBL/GenBank/DDBJ databases">
        <authorList>
            <person name="Huff M."/>
        </authorList>
    </citation>
    <scope>NUCLEOTIDE SEQUENCE</scope>
</reference>
<dbReference type="InterPro" id="IPR036236">
    <property type="entry name" value="Znf_C2H2_sf"/>
</dbReference>
<dbReference type="Pfam" id="PF00096">
    <property type="entry name" value="zf-C2H2"/>
    <property type="match status" value="1"/>
</dbReference>
<keyword evidence="4" id="KW-0862">Zinc</keyword>
<dbReference type="Gene3D" id="3.30.160.60">
    <property type="entry name" value="Classic Zinc Finger"/>
    <property type="match status" value="1"/>
</dbReference>
<gene>
    <name evidence="7" type="ORF">FPE_LOCUS27026</name>
</gene>
<sequence>MKEREQKEEIKEGGEMNTCDECGASFKKPAHLKHHMQSHSLEIEVVWKKIVMAGREEHWTPQKRTPKCKRQQHYFEWISTSIGSHGKELQNARGSNNTLNGSVPGEGPPVKLHQVSLDHACTALRGLLLGLWMTATPATGGRTTWPDICFSIKGNYLNAPCRTVNTDLLFRVI</sequence>
<accession>A0AAD2A1L4</accession>
<dbReference type="SUPFAM" id="SSF57667">
    <property type="entry name" value="beta-beta-alpha zinc fingers"/>
    <property type="match status" value="1"/>
</dbReference>
<dbReference type="PROSITE" id="PS00028">
    <property type="entry name" value="ZINC_FINGER_C2H2_1"/>
    <property type="match status" value="1"/>
</dbReference>
<protein>
    <recommendedName>
        <fullName evidence="6">C2H2-type domain-containing protein</fullName>
    </recommendedName>
</protein>
<evidence type="ECO:0000256" key="1">
    <source>
        <dbReference type="ARBA" id="ARBA00022723"/>
    </source>
</evidence>
<proteinExistence type="predicted"/>
<evidence type="ECO:0000256" key="3">
    <source>
        <dbReference type="ARBA" id="ARBA00022771"/>
    </source>
</evidence>
<evidence type="ECO:0000259" key="6">
    <source>
        <dbReference type="PROSITE" id="PS00028"/>
    </source>
</evidence>
<dbReference type="FunFam" id="3.30.160.60:FF:000100">
    <property type="entry name" value="Zinc finger 45-like"/>
    <property type="match status" value="1"/>
</dbReference>
<dbReference type="SMART" id="SM00355">
    <property type="entry name" value="ZnF_C2H2"/>
    <property type="match status" value="1"/>
</dbReference>
<dbReference type="EMBL" id="OU503052">
    <property type="protein sequence ID" value="CAI9779596.1"/>
    <property type="molecule type" value="Genomic_DNA"/>
</dbReference>
<dbReference type="Proteomes" id="UP000834106">
    <property type="component" value="Chromosome 17"/>
</dbReference>
<keyword evidence="3" id="KW-0863">Zinc-finger</keyword>
<dbReference type="GO" id="GO:0008270">
    <property type="term" value="F:zinc ion binding"/>
    <property type="evidence" value="ECO:0007669"/>
    <property type="project" value="UniProtKB-KW"/>
</dbReference>
<organism evidence="7 8">
    <name type="scientific">Fraxinus pennsylvanica</name>
    <dbReference type="NCBI Taxonomy" id="56036"/>
    <lineage>
        <taxon>Eukaryota</taxon>
        <taxon>Viridiplantae</taxon>
        <taxon>Streptophyta</taxon>
        <taxon>Embryophyta</taxon>
        <taxon>Tracheophyta</taxon>
        <taxon>Spermatophyta</taxon>
        <taxon>Magnoliopsida</taxon>
        <taxon>eudicotyledons</taxon>
        <taxon>Gunneridae</taxon>
        <taxon>Pentapetalae</taxon>
        <taxon>asterids</taxon>
        <taxon>lamiids</taxon>
        <taxon>Lamiales</taxon>
        <taxon>Oleaceae</taxon>
        <taxon>Oleeae</taxon>
        <taxon>Fraxinus</taxon>
    </lineage>
</organism>
<dbReference type="AlphaFoldDB" id="A0AAD2A1L4"/>
<dbReference type="InterPro" id="IPR013087">
    <property type="entry name" value="Znf_C2H2_type"/>
</dbReference>
<evidence type="ECO:0000256" key="5">
    <source>
        <dbReference type="SAM" id="MobiDB-lite"/>
    </source>
</evidence>
<evidence type="ECO:0000313" key="8">
    <source>
        <dbReference type="Proteomes" id="UP000834106"/>
    </source>
</evidence>
<evidence type="ECO:0000313" key="7">
    <source>
        <dbReference type="EMBL" id="CAI9779596.1"/>
    </source>
</evidence>
<keyword evidence="1" id="KW-0479">Metal-binding</keyword>
<evidence type="ECO:0000256" key="2">
    <source>
        <dbReference type="ARBA" id="ARBA00022737"/>
    </source>
</evidence>
<name>A0AAD2A1L4_9LAMI</name>
<keyword evidence="2" id="KW-0677">Repeat</keyword>
<feature type="region of interest" description="Disordered" evidence="5">
    <location>
        <begin position="1"/>
        <end position="20"/>
    </location>
</feature>
<feature type="domain" description="C2H2-type" evidence="6">
    <location>
        <begin position="19"/>
        <end position="39"/>
    </location>
</feature>
<evidence type="ECO:0000256" key="4">
    <source>
        <dbReference type="ARBA" id="ARBA00022833"/>
    </source>
</evidence>
<keyword evidence="8" id="KW-1185">Reference proteome</keyword>